<dbReference type="InterPro" id="IPR050469">
    <property type="entry name" value="Diguanylate_Cyclase"/>
</dbReference>
<evidence type="ECO:0000259" key="4">
    <source>
        <dbReference type="PROSITE" id="PS50887"/>
    </source>
</evidence>
<comment type="cofactor">
    <cofactor evidence="1">
        <name>Mg(2+)</name>
        <dbReference type="ChEBI" id="CHEBI:18420"/>
    </cofactor>
</comment>
<dbReference type="SMART" id="SM00091">
    <property type="entry name" value="PAS"/>
    <property type="match status" value="2"/>
</dbReference>
<dbReference type="GO" id="GO:0052621">
    <property type="term" value="F:diguanylate cyclase activity"/>
    <property type="evidence" value="ECO:0007669"/>
    <property type="project" value="UniProtKB-EC"/>
</dbReference>
<dbReference type="GO" id="GO:0005886">
    <property type="term" value="C:plasma membrane"/>
    <property type="evidence" value="ECO:0007669"/>
    <property type="project" value="TreeGrafter"/>
</dbReference>
<dbReference type="SUPFAM" id="SSF55785">
    <property type="entry name" value="PYP-like sensor domain (PAS domain)"/>
    <property type="match status" value="2"/>
</dbReference>
<dbReference type="NCBIfam" id="TIGR00254">
    <property type="entry name" value="GGDEF"/>
    <property type="match status" value="1"/>
</dbReference>
<dbReference type="InterPro" id="IPR043128">
    <property type="entry name" value="Rev_trsase/Diguanyl_cyclase"/>
</dbReference>
<proteinExistence type="predicted"/>
<evidence type="ECO:0000313" key="5">
    <source>
        <dbReference type="EMBL" id="PSW10334.1"/>
    </source>
</evidence>
<sequence>MSSPINSFIQLFQIDSSYGTVIHRNFKPLYADDSYAQFFGYDNGQAILEMGDLLTLIAPHERDAAWQAYRDIMSGKEKPGIQTYRNIDNTGNELFVLTIDHIVAWQGEPAMQITILDLSNQFNALNQLNESELRYRELVDGSIQGLLVHSNFKPLFCNLAYANMLGFNSEKELLAIDSILPLIAEQYHPQAHEDNAALLSGAKASIKTDALTQRVDGQPLWLSLISRPIEWNGEKAVQVTAIDVTEQYQLREKLEYRANHDSLTGLINRRTATEIAKQALPRHQADKQPLCCVLIDLDNFKSINDHYGHQTGDEVLQHFAATCQRVLRNSDYISRWGGEEFLLLLPGTTIEQAQMITERLRRHIGESAIRVEGAPLHYTASMGIAALTPEDKGLHNLLYRADKALYAAKQQGKDQVLVAG</sequence>
<feature type="domain" description="GGDEF" evidence="4">
    <location>
        <begin position="288"/>
        <end position="420"/>
    </location>
</feature>
<dbReference type="EMBL" id="PYMB01000011">
    <property type="protein sequence ID" value="PSW10334.1"/>
    <property type="molecule type" value="Genomic_DNA"/>
</dbReference>
<dbReference type="AlphaFoldDB" id="A0A2T3NA26"/>
<gene>
    <name evidence="5" type="ORF">C9J01_19190</name>
</gene>
<dbReference type="Pfam" id="PF13426">
    <property type="entry name" value="PAS_9"/>
    <property type="match status" value="1"/>
</dbReference>
<evidence type="ECO:0000256" key="2">
    <source>
        <dbReference type="ARBA" id="ARBA00012528"/>
    </source>
</evidence>
<dbReference type="Gene3D" id="3.30.450.20">
    <property type="entry name" value="PAS domain"/>
    <property type="match status" value="2"/>
</dbReference>
<evidence type="ECO:0000256" key="1">
    <source>
        <dbReference type="ARBA" id="ARBA00001946"/>
    </source>
</evidence>
<dbReference type="GO" id="GO:1902201">
    <property type="term" value="P:negative regulation of bacterial-type flagellum-dependent cell motility"/>
    <property type="evidence" value="ECO:0007669"/>
    <property type="project" value="TreeGrafter"/>
</dbReference>
<dbReference type="PROSITE" id="PS50887">
    <property type="entry name" value="GGDEF"/>
    <property type="match status" value="1"/>
</dbReference>
<dbReference type="InterPro" id="IPR000014">
    <property type="entry name" value="PAS"/>
</dbReference>
<dbReference type="Pfam" id="PF00990">
    <property type="entry name" value="GGDEF"/>
    <property type="match status" value="1"/>
</dbReference>
<dbReference type="Proteomes" id="UP000241346">
    <property type="component" value="Unassembled WGS sequence"/>
</dbReference>
<dbReference type="GO" id="GO:0043709">
    <property type="term" value="P:cell adhesion involved in single-species biofilm formation"/>
    <property type="evidence" value="ECO:0007669"/>
    <property type="project" value="TreeGrafter"/>
</dbReference>
<dbReference type="InterPro" id="IPR035965">
    <property type="entry name" value="PAS-like_dom_sf"/>
</dbReference>
<evidence type="ECO:0000256" key="3">
    <source>
        <dbReference type="ARBA" id="ARBA00034247"/>
    </source>
</evidence>
<dbReference type="SMART" id="SM00267">
    <property type="entry name" value="GGDEF"/>
    <property type="match status" value="1"/>
</dbReference>
<protein>
    <recommendedName>
        <fullName evidence="2">diguanylate cyclase</fullName>
        <ecNumber evidence="2">2.7.7.65</ecNumber>
    </recommendedName>
</protein>
<organism evidence="5 6">
    <name type="scientific">Photobacterium rosenbergii</name>
    <dbReference type="NCBI Taxonomy" id="294936"/>
    <lineage>
        <taxon>Bacteria</taxon>
        <taxon>Pseudomonadati</taxon>
        <taxon>Pseudomonadota</taxon>
        <taxon>Gammaproteobacteria</taxon>
        <taxon>Vibrionales</taxon>
        <taxon>Vibrionaceae</taxon>
        <taxon>Photobacterium</taxon>
    </lineage>
</organism>
<dbReference type="RefSeq" id="WP_107299748.1">
    <property type="nucleotide sequence ID" value="NZ_PYMB01000011.1"/>
</dbReference>
<dbReference type="PANTHER" id="PTHR45138:SF9">
    <property type="entry name" value="DIGUANYLATE CYCLASE DGCM-RELATED"/>
    <property type="match status" value="1"/>
</dbReference>
<dbReference type="InterPro" id="IPR000160">
    <property type="entry name" value="GGDEF_dom"/>
</dbReference>
<dbReference type="PANTHER" id="PTHR45138">
    <property type="entry name" value="REGULATORY COMPONENTS OF SENSORY TRANSDUCTION SYSTEM"/>
    <property type="match status" value="1"/>
</dbReference>
<dbReference type="OrthoDB" id="5800589at2"/>
<dbReference type="NCBIfam" id="TIGR00229">
    <property type="entry name" value="sensory_box"/>
    <property type="match status" value="1"/>
</dbReference>
<dbReference type="SUPFAM" id="SSF55073">
    <property type="entry name" value="Nucleotide cyclase"/>
    <property type="match status" value="1"/>
</dbReference>
<name>A0A2T3NA26_9GAMM</name>
<reference evidence="5 6" key="1">
    <citation type="submission" date="2018-03" db="EMBL/GenBank/DDBJ databases">
        <title>Whole genome sequencing of Histamine producing bacteria.</title>
        <authorList>
            <person name="Butler K."/>
        </authorList>
    </citation>
    <scope>NUCLEOTIDE SEQUENCE [LARGE SCALE GENOMIC DNA]</scope>
    <source>
        <strain evidence="5 6">DSM 19138</strain>
    </source>
</reference>
<comment type="catalytic activity">
    <reaction evidence="3">
        <text>2 GTP = 3',3'-c-di-GMP + 2 diphosphate</text>
        <dbReference type="Rhea" id="RHEA:24898"/>
        <dbReference type="ChEBI" id="CHEBI:33019"/>
        <dbReference type="ChEBI" id="CHEBI:37565"/>
        <dbReference type="ChEBI" id="CHEBI:58805"/>
        <dbReference type="EC" id="2.7.7.65"/>
    </reaction>
</comment>
<comment type="caution">
    <text evidence="5">The sequence shown here is derived from an EMBL/GenBank/DDBJ whole genome shotgun (WGS) entry which is preliminary data.</text>
</comment>
<dbReference type="FunFam" id="3.30.70.270:FF:000001">
    <property type="entry name" value="Diguanylate cyclase domain protein"/>
    <property type="match status" value="1"/>
</dbReference>
<dbReference type="EC" id="2.7.7.65" evidence="2"/>
<dbReference type="CDD" id="cd01949">
    <property type="entry name" value="GGDEF"/>
    <property type="match status" value="1"/>
</dbReference>
<evidence type="ECO:0000313" key="6">
    <source>
        <dbReference type="Proteomes" id="UP000241346"/>
    </source>
</evidence>
<dbReference type="InterPro" id="IPR029787">
    <property type="entry name" value="Nucleotide_cyclase"/>
</dbReference>
<accession>A0A2T3NA26</accession>
<dbReference type="Gene3D" id="3.30.70.270">
    <property type="match status" value="1"/>
</dbReference>